<name>A0A1X0QFU3_9MICR</name>
<proteinExistence type="predicted"/>
<evidence type="ECO:0000256" key="1">
    <source>
        <dbReference type="SAM" id="Phobius"/>
    </source>
</evidence>
<evidence type="ECO:0000313" key="3">
    <source>
        <dbReference type="Proteomes" id="UP000192501"/>
    </source>
</evidence>
<accession>A0A1X0QFU3</accession>
<gene>
    <name evidence="2" type="ORF">A0H76_2350</name>
</gene>
<comment type="caution">
    <text evidence="2">The sequence shown here is derived from an EMBL/GenBank/DDBJ whole genome shotgun (WGS) entry which is preliminary data.</text>
</comment>
<feature type="transmembrane region" description="Helical" evidence="1">
    <location>
        <begin position="12"/>
        <end position="33"/>
    </location>
</feature>
<dbReference type="VEuPathDB" id="MicrosporidiaDB:HERIO_448"/>
<sequence>MIRPFKNLRKIRYEIILLTIANILFIFLSFRVYERNLLEKSHPNINYMTQTFINTPKKHFLSFNRKSFSGDFKVKIFPISESNFYCTLNDEKLKVFNTESFYNDLQLGSNVEMRFLLGITNQLKYFKTKLITIEVKNDRVYYNKVYNPYLKANEMRIICHNKLYRNTLK</sequence>
<evidence type="ECO:0000313" key="2">
    <source>
        <dbReference type="EMBL" id="ORD98515.1"/>
    </source>
</evidence>
<organism evidence="2 3">
    <name type="scientific">Hepatospora eriocheir</name>
    <dbReference type="NCBI Taxonomy" id="1081669"/>
    <lineage>
        <taxon>Eukaryota</taxon>
        <taxon>Fungi</taxon>
        <taxon>Fungi incertae sedis</taxon>
        <taxon>Microsporidia</taxon>
        <taxon>Hepatosporidae</taxon>
        <taxon>Hepatospora</taxon>
    </lineage>
</organism>
<keyword evidence="1" id="KW-1133">Transmembrane helix</keyword>
<keyword evidence="1" id="KW-0812">Transmembrane</keyword>
<reference evidence="2 3" key="1">
    <citation type="journal article" date="2017" name="Environ. Microbiol.">
        <title>Decay of the glycolytic pathway and adaptation to intranuclear parasitism within Enterocytozoonidae microsporidia.</title>
        <authorList>
            <person name="Wiredu Boakye D."/>
            <person name="Jaroenlak P."/>
            <person name="Prachumwat A."/>
            <person name="Williams T.A."/>
            <person name="Bateman K.S."/>
            <person name="Itsathitphaisarn O."/>
            <person name="Sritunyalucksana K."/>
            <person name="Paszkiewicz K.H."/>
            <person name="Moore K.A."/>
            <person name="Stentiford G.D."/>
            <person name="Williams B.A."/>
        </authorList>
    </citation>
    <scope>NUCLEOTIDE SEQUENCE [LARGE SCALE GENOMIC DNA]</scope>
    <source>
        <strain evidence="3">canceri</strain>
    </source>
</reference>
<keyword evidence="1" id="KW-0472">Membrane</keyword>
<dbReference type="EMBL" id="LTAI01000622">
    <property type="protein sequence ID" value="ORD98515.1"/>
    <property type="molecule type" value="Genomic_DNA"/>
</dbReference>
<protein>
    <submittedName>
        <fullName evidence="2">Uncharacterized protein</fullName>
    </submittedName>
</protein>
<dbReference type="VEuPathDB" id="MicrosporidiaDB:A0H76_2350"/>
<dbReference type="AlphaFoldDB" id="A0A1X0QFU3"/>
<dbReference type="Proteomes" id="UP000192501">
    <property type="component" value="Unassembled WGS sequence"/>
</dbReference>